<evidence type="ECO:0000256" key="10">
    <source>
        <dbReference type="ARBA" id="ARBA00025810"/>
    </source>
</evidence>
<accession>A0ABX7C340</accession>
<dbReference type="Gene3D" id="3.20.20.70">
    <property type="entry name" value="Aldolase class I"/>
    <property type="match status" value="1"/>
</dbReference>
<evidence type="ECO:0000256" key="1">
    <source>
        <dbReference type="ARBA" id="ARBA00001917"/>
    </source>
</evidence>
<feature type="binding site" evidence="11">
    <location>
        <position position="110"/>
    </location>
    <ligand>
        <name>FMN</name>
        <dbReference type="ChEBI" id="CHEBI:58210"/>
    </ligand>
</feature>
<evidence type="ECO:0000256" key="5">
    <source>
        <dbReference type="ARBA" id="ARBA00022723"/>
    </source>
</evidence>
<comment type="cofactor">
    <cofactor evidence="11">
        <name>Mg(2+)</name>
        <dbReference type="ChEBI" id="CHEBI:18420"/>
    </cofactor>
</comment>
<keyword evidence="14" id="KW-1185">Reference proteome</keyword>
<dbReference type="Pfam" id="PF01070">
    <property type="entry name" value="FMN_dh"/>
    <property type="match status" value="1"/>
</dbReference>
<comment type="caution">
    <text evidence="11">Lacks conserved residue(s) required for the propagation of feature annotation.</text>
</comment>
<feature type="binding site" evidence="11">
    <location>
        <position position="139"/>
    </location>
    <ligand>
        <name>FMN</name>
        <dbReference type="ChEBI" id="CHEBI:58210"/>
    </ligand>
</feature>
<comment type="function">
    <text evidence="11">Involved in the biosynthesis of isoprenoids. Catalyzes the 1,3-allylic rearrangement of the homoallylic substrate isopentenyl (IPP) to its allylic isomer, dimethylallyl diphosphate (DMAPP).</text>
</comment>
<dbReference type="PANTHER" id="PTHR43665:SF1">
    <property type="entry name" value="ISOPENTENYL-DIPHOSPHATE DELTA-ISOMERASE"/>
    <property type="match status" value="1"/>
</dbReference>
<comment type="subunit">
    <text evidence="10 11">Homooctamer. Dimer of tetramers.</text>
</comment>
<feature type="binding site" evidence="11">
    <location>
        <position position="175"/>
    </location>
    <ligand>
        <name>Mg(2+)</name>
        <dbReference type="ChEBI" id="CHEBI:18420"/>
    </ligand>
</feature>
<dbReference type="PIRSF" id="PIRSF003314">
    <property type="entry name" value="IPP_isomerase"/>
    <property type="match status" value="1"/>
</dbReference>
<dbReference type="GO" id="GO:0004452">
    <property type="term" value="F:isopentenyl-diphosphate delta-isomerase activity"/>
    <property type="evidence" value="ECO:0007669"/>
    <property type="project" value="UniProtKB-EC"/>
</dbReference>
<evidence type="ECO:0000256" key="4">
    <source>
        <dbReference type="ARBA" id="ARBA00022643"/>
    </source>
</evidence>
<dbReference type="HAMAP" id="MF_00354">
    <property type="entry name" value="Idi_2"/>
    <property type="match status" value="1"/>
</dbReference>
<dbReference type="CDD" id="cd02811">
    <property type="entry name" value="IDI-2_FMN"/>
    <property type="match status" value="1"/>
</dbReference>
<keyword evidence="7 11" id="KW-0521">NADP</keyword>
<evidence type="ECO:0000256" key="8">
    <source>
        <dbReference type="ARBA" id="ARBA00023229"/>
    </source>
</evidence>
<keyword evidence="4 11" id="KW-0288">FMN</keyword>
<protein>
    <recommendedName>
        <fullName evidence="11">Isopentenyl-diphosphate delta-isomerase</fullName>
        <shortName evidence="11">IPP isomerase</shortName>
        <ecNumber evidence="11">5.3.3.2</ecNumber>
    </recommendedName>
    <alternativeName>
        <fullName evidence="11">Isopentenyl diphosphate:dimethylallyl diphosphate isomerase</fullName>
    </alternativeName>
    <alternativeName>
        <fullName evidence="11">Isopentenyl pyrophosphate isomerase</fullName>
    </alternativeName>
    <alternativeName>
        <fullName evidence="11">Type 2 isopentenyl diphosphate isomerase</fullName>
        <shortName evidence="11">IDI-2</shortName>
    </alternativeName>
</protein>
<evidence type="ECO:0000256" key="9">
    <source>
        <dbReference type="ARBA" id="ARBA00023235"/>
    </source>
</evidence>
<sequence>MSACRRLLITRERLVGRVLQDRKNEHLDIVLGGLGRSGAHTGFESIAFEHVALPELDMADIELGTDFIGKRINAPLLVSSMTGGPERAADINRNLAIACQSLGIALAVGSQRIAIESGAQAGLGAELRQLAPDIPLLGNIGAAQLNLGFGVDQARRAVEMIGADALIIHLNPLQEAVQPEGDRNWRGLLGKIEQLACELGVPLVVKEVGAGISGRVARRLADAGVSVIDVAGAGGTSWAAVEAERARVPAQAAVARAFADWGIPTAQAIVEVRAACPDVQIIGSGGIRNGVDVAKAIRLGANVVGQASGILDAAIRSPEDVIEALSVTMTQLRVACFCTGSTNLAALAAAPIRDVSRFG</sequence>
<feature type="domain" description="FMN-dependent dehydrogenase" evidence="12">
    <location>
        <begin position="191"/>
        <end position="350"/>
    </location>
</feature>
<feature type="binding site" evidence="11">
    <location>
        <begin position="286"/>
        <end position="288"/>
    </location>
    <ligand>
        <name>FMN</name>
        <dbReference type="ChEBI" id="CHEBI:58210"/>
    </ligand>
</feature>
<keyword evidence="3 11" id="KW-0285">Flavoprotein</keyword>
<dbReference type="Proteomes" id="UP000595857">
    <property type="component" value="Chromosome"/>
</dbReference>
<feature type="binding site" evidence="11">
    <location>
        <begin position="80"/>
        <end position="82"/>
    </location>
    <ligand>
        <name>FMN</name>
        <dbReference type="ChEBI" id="CHEBI:58210"/>
    </ligand>
</feature>
<comment type="similarity">
    <text evidence="11">Belongs to the IPP isomerase type 2 family.</text>
</comment>
<evidence type="ECO:0000313" key="13">
    <source>
        <dbReference type="EMBL" id="QQR38640.1"/>
    </source>
</evidence>
<dbReference type="InterPro" id="IPR000262">
    <property type="entry name" value="FMN-dep_DH"/>
</dbReference>
<keyword evidence="5 11" id="KW-0479">Metal-binding</keyword>
<evidence type="ECO:0000313" key="14">
    <source>
        <dbReference type="Proteomes" id="UP000595857"/>
    </source>
</evidence>
<evidence type="ECO:0000256" key="2">
    <source>
        <dbReference type="ARBA" id="ARBA00022490"/>
    </source>
</evidence>
<keyword evidence="6 11" id="KW-0460">Magnesium</keyword>
<evidence type="ECO:0000256" key="6">
    <source>
        <dbReference type="ARBA" id="ARBA00022842"/>
    </source>
</evidence>
<evidence type="ECO:0000256" key="7">
    <source>
        <dbReference type="ARBA" id="ARBA00022857"/>
    </source>
</evidence>
<dbReference type="EMBL" id="CP068046">
    <property type="protein sequence ID" value="QQR38640.1"/>
    <property type="molecule type" value="Genomic_DNA"/>
</dbReference>
<feature type="binding site" evidence="11">
    <location>
        <position position="206"/>
    </location>
    <ligand>
        <name>FMN</name>
        <dbReference type="ChEBI" id="CHEBI:58210"/>
    </ligand>
</feature>
<feature type="binding site" evidence="11">
    <location>
        <position position="79"/>
    </location>
    <ligand>
        <name>FMN</name>
        <dbReference type="ChEBI" id="CHEBI:58210"/>
    </ligand>
</feature>
<organism evidence="13 14">
    <name type="scientific">Devosia rhizoryzae</name>
    <dbReference type="NCBI Taxonomy" id="2774137"/>
    <lineage>
        <taxon>Bacteria</taxon>
        <taxon>Pseudomonadati</taxon>
        <taxon>Pseudomonadota</taxon>
        <taxon>Alphaproteobacteria</taxon>
        <taxon>Hyphomicrobiales</taxon>
        <taxon>Devosiaceae</taxon>
        <taxon>Devosia</taxon>
    </lineage>
</organism>
<reference evidence="13 14" key="1">
    <citation type="submission" date="2021-01" db="EMBL/GenBank/DDBJ databases">
        <title>Genome seq and assembly of Devosia sp. LEGU1.</title>
        <authorList>
            <person name="Chhetri G."/>
        </authorList>
    </citation>
    <scope>NUCLEOTIDE SEQUENCE [LARGE SCALE GENOMIC DNA]</scope>
    <source>
        <strain evidence="13 14">LEGU1</strain>
    </source>
</reference>
<comment type="cofactor">
    <cofactor evidence="11">
        <name>NADPH</name>
        <dbReference type="ChEBI" id="CHEBI:57783"/>
    </cofactor>
</comment>
<feature type="binding site" evidence="11">
    <location>
        <begin position="22"/>
        <end position="23"/>
    </location>
    <ligand>
        <name>substrate</name>
    </ligand>
</feature>
<comment type="subcellular location">
    <subcellularLocation>
        <location evidence="11">Cytoplasm</location>
    </subcellularLocation>
</comment>
<feature type="binding site" evidence="11">
    <location>
        <position position="174"/>
    </location>
    <ligand>
        <name>substrate</name>
    </ligand>
</feature>
<proteinExistence type="inferred from homology"/>
<dbReference type="NCBIfam" id="TIGR02151">
    <property type="entry name" value="IPP_isom_2"/>
    <property type="match status" value="1"/>
</dbReference>
<dbReference type="InterPro" id="IPR013785">
    <property type="entry name" value="Aldolase_TIM"/>
</dbReference>
<dbReference type="InterPro" id="IPR011179">
    <property type="entry name" value="IPdP_isomerase"/>
</dbReference>
<gene>
    <name evidence="11" type="primary">fni</name>
    <name evidence="13" type="ORF">JI748_12815</name>
</gene>
<evidence type="ECO:0000256" key="11">
    <source>
        <dbReference type="HAMAP-Rule" id="MF_00354"/>
    </source>
</evidence>
<comment type="catalytic activity">
    <reaction evidence="11">
        <text>isopentenyl diphosphate = dimethylallyl diphosphate</text>
        <dbReference type="Rhea" id="RHEA:23284"/>
        <dbReference type="ChEBI" id="CHEBI:57623"/>
        <dbReference type="ChEBI" id="CHEBI:128769"/>
        <dbReference type="EC" id="5.3.3.2"/>
    </reaction>
</comment>
<dbReference type="PANTHER" id="PTHR43665">
    <property type="entry name" value="ISOPENTENYL-DIPHOSPHATE DELTA-ISOMERASE"/>
    <property type="match status" value="1"/>
</dbReference>
<evidence type="ECO:0000259" key="12">
    <source>
        <dbReference type="Pfam" id="PF01070"/>
    </source>
</evidence>
<name>A0ABX7C340_9HYPH</name>
<feature type="binding site" evidence="11">
    <location>
        <begin position="110"/>
        <end position="112"/>
    </location>
    <ligand>
        <name>substrate</name>
    </ligand>
</feature>
<feature type="binding site" evidence="11">
    <location>
        <begin position="307"/>
        <end position="308"/>
    </location>
    <ligand>
        <name>FMN</name>
        <dbReference type="ChEBI" id="CHEBI:58210"/>
    </ligand>
</feature>
<keyword evidence="8 11" id="KW-0414">Isoprene biosynthesis</keyword>
<keyword evidence="9 11" id="KW-0413">Isomerase</keyword>
<keyword evidence="2 11" id="KW-0963">Cytoplasm</keyword>
<feature type="binding site" evidence="11">
    <location>
        <position position="236"/>
    </location>
    <ligand>
        <name>FMN</name>
        <dbReference type="ChEBI" id="CHEBI:58210"/>
    </ligand>
</feature>
<dbReference type="EC" id="5.3.3.2" evidence="11"/>
<dbReference type="SUPFAM" id="SSF51395">
    <property type="entry name" value="FMN-linked oxidoreductases"/>
    <property type="match status" value="1"/>
</dbReference>
<evidence type="ECO:0000256" key="3">
    <source>
        <dbReference type="ARBA" id="ARBA00022630"/>
    </source>
</evidence>
<comment type="cofactor">
    <cofactor evidence="1 11">
        <name>FMN</name>
        <dbReference type="ChEBI" id="CHEBI:58210"/>
    </cofactor>
</comment>